<keyword evidence="3" id="KW-1185">Reference proteome</keyword>
<evidence type="ECO:0000256" key="1">
    <source>
        <dbReference type="SAM" id="SignalP"/>
    </source>
</evidence>
<dbReference type="AlphaFoldDB" id="A0A8C6H1R8"/>
<name>A0A8C6H1R8_MUSSI</name>
<sequence>LNRVTHWVIFICLFLLAAQGIRWQERHMTESELTGGLERPNLSCWLGRPPLHHPHSGMWSEAAPRLLALEGKDACQHTGSYFSHFCGQRKSPTWRYCTESKVSDFRAIVFLQGGNAINI</sequence>
<evidence type="ECO:0000313" key="2">
    <source>
        <dbReference type="Ensembl" id="ENSMSIP00000014656.1"/>
    </source>
</evidence>
<dbReference type="Proteomes" id="UP000694415">
    <property type="component" value="Unplaced"/>
</dbReference>
<keyword evidence="1" id="KW-0732">Signal</keyword>
<feature type="chain" id="PRO_5034798094" evidence="1">
    <location>
        <begin position="21"/>
        <end position="119"/>
    </location>
</feature>
<protein>
    <submittedName>
        <fullName evidence="2">Uncharacterized protein</fullName>
    </submittedName>
</protein>
<accession>A0A8C6H1R8</accession>
<reference evidence="2" key="2">
    <citation type="submission" date="2025-09" db="UniProtKB">
        <authorList>
            <consortium name="Ensembl"/>
        </authorList>
    </citation>
    <scope>IDENTIFICATION</scope>
</reference>
<dbReference type="Ensembl" id="ENSMSIT00000018605.1">
    <property type="protein sequence ID" value="ENSMSIP00000014656.1"/>
    <property type="gene ID" value="ENSMSIG00000012616.1"/>
</dbReference>
<proteinExistence type="predicted"/>
<feature type="signal peptide" evidence="1">
    <location>
        <begin position="1"/>
        <end position="20"/>
    </location>
</feature>
<evidence type="ECO:0000313" key="3">
    <source>
        <dbReference type="Proteomes" id="UP000694415"/>
    </source>
</evidence>
<organism evidence="2 3">
    <name type="scientific">Mus spicilegus</name>
    <name type="common">Mound-building mouse</name>
    <dbReference type="NCBI Taxonomy" id="10103"/>
    <lineage>
        <taxon>Eukaryota</taxon>
        <taxon>Metazoa</taxon>
        <taxon>Chordata</taxon>
        <taxon>Craniata</taxon>
        <taxon>Vertebrata</taxon>
        <taxon>Euteleostomi</taxon>
        <taxon>Mammalia</taxon>
        <taxon>Eutheria</taxon>
        <taxon>Euarchontoglires</taxon>
        <taxon>Glires</taxon>
        <taxon>Rodentia</taxon>
        <taxon>Myomorpha</taxon>
        <taxon>Muroidea</taxon>
        <taxon>Muridae</taxon>
        <taxon>Murinae</taxon>
        <taxon>Mus</taxon>
        <taxon>Mus</taxon>
    </lineage>
</organism>
<reference evidence="2" key="1">
    <citation type="submission" date="2025-08" db="UniProtKB">
        <authorList>
            <consortium name="Ensembl"/>
        </authorList>
    </citation>
    <scope>IDENTIFICATION</scope>
</reference>